<dbReference type="GO" id="GO:0016301">
    <property type="term" value="F:kinase activity"/>
    <property type="evidence" value="ECO:0007669"/>
    <property type="project" value="UniProtKB-KW"/>
</dbReference>
<dbReference type="PANTHER" id="PTHR20861:SF1">
    <property type="entry name" value="HOMOSERINE KINASE"/>
    <property type="match status" value="1"/>
</dbReference>
<evidence type="ECO:0000256" key="5">
    <source>
        <dbReference type="ARBA" id="ARBA00022777"/>
    </source>
</evidence>
<keyword evidence="4" id="KW-0547">Nucleotide-binding</keyword>
<dbReference type="EMBL" id="BLQM01000099">
    <property type="protein sequence ID" value="GMH63453.1"/>
    <property type="molecule type" value="Genomic_DNA"/>
</dbReference>
<evidence type="ECO:0000256" key="6">
    <source>
        <dbReference type="ARBA" id="ARBA00022840"/>
    </source>
</evidence>
<comment type="caution">
    <text evidence="8">The sequence shown here is derived from an EMBL/GenBank/DDBJ whole genome shotgun (WGS) entry which is preliminary data.</text>
</comment>
<sequence>MIGNFVAKARAGAKYGEIKKDVNFVNRNSTTAKLASLDLNPRPNALKSHQHEEKMSRKVGLRASVEQENAVPRDLVVVRVPATSANIGPGYDCLGCCVDMWSEVQVERSEKFEIVARGDGAEMMPLDEEVRERTKLVYASYM</sequence>
<evidence type="ECO:0000256" key="2">
    <source>
        <dbReference type="ARBA" id="ARBA00022605"/>
    </source>
</evidence>
<evidence type="ECO:0000313" key="8">
    <source>
        <dbReference type="EMBL" id="GMH63453.1"/>
    </source>
</evidence>
<comment type="subcellular location">
    <subcellularLocation>
        <location evidence="1">Plastid</location>
    </subcellularLocation>
</comment>
<evidence type="ECO:0000313" key="9">
    <source>
        <dbReference type="Proteomes" id="UP001162640"/>
    </source>
</evidence>
<gene>
    <name evidence="8" type="ORF">TL16_g03718</name>
</gene>
<evidence type="ECO:0000256" key="3">
    <source>
        <dbReference type="ARBA" id="ARBA00022679"/>
    </source>
</evidence>
<protein>
    <recommendedName>
        <fullName evidence="10">Homoserine kinase</fullName>
    </recommendedName>
</protein>
<dbReference type="InterPro" id="IPR020568">
    <property type="entry name" value="Ribosomal_Su5_D2-typ_SF"/>
</dbReference>
<feature type="region of interest" description="Disordered" evidence="7">
    <location>
        <begin position="43"/>
        <end position="63"/>
    </location>
</feature>
<evidence type="ECO:0000256" key="7">
    <source>
        <dbReference type="SAM" id="MobiDB-lite"/>
    </source>
</evidence>
<dbReference type="GO" id="GO:0005524">
    <property type="term" value="F:ATP binding"/>
    <property type="evidence" value="ECO:0007669"/>
    <property type="project" value="UniProtKB-KW"/>
</dbReference>
<dbReference type="Proteomes" id="UP001162640">
    <property type="component" value="Unassembled WGS sequence"/>
</dbReference>
<keyword evidence="3" id="KW-0808">Transferase</keyword>
<keyword evidence="2" id="KW-0028">Amino-acid biosynthesis</keyword>
<dbReference type="GO" id="GO:0009536">
    <property type="term" value="C:plastid"/>
    <property type="evidence" value="ECO:0007669"/>
    <property type="project" value="UniProtKB-SubCell"/>
</dbReference>
<keyword evidence="5" id="KW-0418">Kinase</keyword>
<evidence type="ECO:0008006" key="10">
    <source>
        <dbReference type="Google" id="ProtNLM"/>
    </source>
</evidence>
<keyword evidence="6" id="KW-0067">ATP-binding</keyword>
<reference evidence="9" key="1">
    <citation type="journal article" date="2023" name="Commun. Biol.">
        <title>Genome analysis of Parmales, the sister group of diatoms, reveals the evolutionary specialization of diatoms from phago-mixotrophs to photoautotrophs.</title>
        <authorList>
            <person name="Ban H."/>
            <person name="Sato S."/>
            <person name="Yoshikawa S."/>
            <person name="Yamada K."/>
            <person name="Nakamura Y."/>
            <person name="Ichinomiya M."/>
            <person name="Sato N."/>
            <person name="Blanc-Mathieu R."/>
            <person name="Endo H."/>
            <person name="Kuwata A."/>
            <person name="Ogata H."/>
        </authorList>
    </citation>
    <scope>NUCLEOTIDE SEQUENCE [LARGE SCALE GENOMIC DNA]</scope>
</reference>
<organism evidence="8 9">
    <name type="scientific">Triparma laevis f. inornata</name>
    <dbReference type="NCBI Taxonomy" id="1714386"/>
    <lineage>
        <taxon>Eukaryota</taxon>
        <taxon>Sar</taxon>
        <taxon>Stramenopiles</taxon>
        <taxon>Ochrophyta</taxon>
        <taxon>Bolidophyceae</taxon>
        <taxon>Parmales</taxon>
        <taxon>Triparmaceae</taxon>
        <taxon>Triparma</taxon>
    </lineage>
</organism>
<dbReference type="PANTHER" id="PTHR20861">
    <property type="entry name" value="HOMOSERINE/4-DIPHOSPHOCYTIDYL-2-C-METHYL-D-ERYTHRITOL KINASE"/>
    <property type="match status" value="1"/>
</dbReference>
<accession>A0A9W7E2I3</accession>
<name>A0A9W7E2I3_9STRA</name>
<evidence type="ECO:0000256" key="1">
    <source>
        <dbReference type="ARBA" id="ARBA00004474"/>
    </source>
</evidence>
<dbReference type="Gene3D" id="3.30.230.10">
    <property type="match status" value="1"/>
</dbReference>
<dbReference type="AlphaFoldDB" id="A0A9W7E2I3"/>
<dbReference type="InterPro" id="IPR014721">
    <property type="entry name" value="Ribsml_uS5_D2-typ_fold_subgr"/>
</dbReference>
<evidence type="ECO:0000256" key="4">
    <source>
        <dbReference type="ARBA" id="ARBA00022741"/>
    </source>
</evidence>
<dbReference type="GO" id="GO:0008652">
    <property type="term" value="P:amino acid biosynthetic process"/>
    <property type="evidence" value="ECO:0007669"/>
    <property type="project" value="UniProtKB-KW"/>
</dbReference>
<dbReference type="SUPFAM" id="SSF54211">
    <property type="entry name" value="Ribosomal protein S5 domain 2-like"/>
    <property type="match status" value="1"/>
</dbReference>
<proteinExistence type="predicted"/>